<feature type="region of interest" description="Disordered" evidence="5">
    <location>
        <begin position="789"/>
        <end position="847"/>
    </location>
</feature>
<dbReference type="PROSITE" id="PS50082">
    <property type="entry name" value="WD_REPEATS_2"/>
    <property type="match status" value="4"/>
</dbReference>
<dbReference type="PRINTS" id="PR00320">
    <property type="entry name" value="GPROTEINBRPT"/>
</dbReference>
<dbReference type="PROSITE" id="PS00678">
    <property type="entry name" value="WD_REPEATS_1"/>
    <property type="match status" value="1"/>
</dbReference>
<accession>A0A1E4TTC5</accession>
<evidence type="ECO:0000256" key="1">
    <source>
        <dbReference type="ARBA" id="ARBA00006917"/>
    </source>
</evidence>
<dbReference type="GO" id="GO:0000724">
    <property type="term" value="P:double-strand break repair via homologous recombination"/>
    <property type="evidence" value="ECO:0007669"/>
    <property type="project" value="TreeGrafter"/>
</dbReference>
<reference evidence="7" key="1">
    <citation type="submission" date="2016-05" db="EMBL/GenBank/DDBJ databases">
        <title>Comparative genomics of biotechnologically important yeasts.</title>
        <authorList>
            <consortium name="DOE Joint Genome Institute"/>
            <person name="Riley R."/>
            <person name="Haridas S."/>
            <person name="Wolfe K.H."/>
            <person name="Lopes M.R."/>
            <person name="Hittinger C.T."/>
            <person name="Goker M."/>
            <person name="Salamov A."/>
            <person name="Wisecaver J."/>
            <person name="Long T.M."/>
            <person name="Aerts A.L."/>
            <person name="Barry K."/>
            <person name="Choi C."/>
            <person name="Clum A."/>
            <person name="Coughlan A.Y."/>
            <person name="Deshpande S."/>
            <person name="Douglass A.P."/>
            <person name="Hanson S.J."/>
            <person name="Klenk H.-P."/>
            <person name="Labutti K."/>
            <person name="Lapidus A."/>
            <person name="Lindquist E."/>
            <person name="Lipzen A."/>
            <person name="Meier-Kolthoff J.P."/>
            <person name="Ohm R.A."/>
            <person name="Otillar R.P."/>
            <person name="Pangilinan J."/>
            <person name="Peng Y."/>
            <person name="Rokas A."/>
            <person name="Rosa C.A."/>
            <person name="Scheuner C."/>
            <person name="Sibirny A.A."/>
            <person name="Slot J.C."/>
            <person name="Stielow J.B."/>
            <person name="Sun H."/>
            <person name="Kurtzman C.P."/>
            <person name="Blackwell M."/>
            <person name="Grigoriev I.V."/>
            <person name="Jeffries T.W."/>
        </authorList>
    </citation>
    <scope>NUCLEOTIDE SEQUENCE [LARGE SCALE GENOMIC DNA]</scope>
    <source>
        <strain evidence="7">NRRL Y-2460</strain>
    </source>
</reference>
<evidence type="ECO:0008006" key="8">
    <source>
        <dbReference type="Google" id="ProtNLM"/>
    </source>
</evidence>
<dbReference type="STRING" id="669874.A0A1E4TTC5"/>
<dbReference type="GO" id="GO:0043130">
    <property type="term" value="F:ubiquitin binding"/>
    <property type="evidence" value="ECO:0007669"/>
    <property type="project" value="TreeGrafter"/>
</dbReference>
<feature type="region of interest" description="Disordered" evidence="5">
    <location>
        <begin position="868"/>
        <end position="916"/>
    </location>
</feature>
<organism evidence="6 7">
    <name type="scientific">Pachysolen tannophilus NRRL Y-2460</name>
    <dbReference type="NCBI Taxonomy" id="669874"/>
    <lineage>
        <taxon>Eukaryota</taxon>
        <taxon>Fungi</taxon>
        <taxon>Dikarya</taxon>
        <taxon>Ascomycota</taxon>
        <taxon>Saccharomycotina</taxon>
        <taxon>Pichiomycetes</taxon>
        <taxon>Pachysolenaceae</taxon>
        <taxon>Pachysolen</taxon>
    </lineage>
</organism>
<dbReference type="Pfam" id="PF00400">
    <property type="entry name" value="WD40"/>
    <property type="match status" value="4"/>
</dbReference>
<feature type="repeat" description="WD" evidence="4">
    <location>
        <begin position="126"/>
        <end position="167"/>
    </location>
</feature>
<feature type="compositionally biased region" description="Low complexity" evidence="5">
    <location>
        <begin position="789"/>
        <end position="798"/>
    </location>
</feature>
<feature type="repeat" description="WD" evidence="4">
    <location>
        <begin position="256"/>
        <end position="295"/>
    </location>
</feature>
<dbReference type="InterPro" id="IPR051246">
    <property type="entry name" value="WDR48"/>
</dbReference>
<dbReference type="InterPro" id="IPR015943">
    <property type="entry name" value="WD40/YVTN_repeat-like_dom_sf"/>
</dbReference>
<protein>
    <recommendedName>
        <fullName evidence="8">WD repeat-containing protein 48</fullName>
    </recommendedName>
</protein>
<dbReference type="InterPro" id="IPR001680">
    <property type="entry name" value="WD40_rpt"/>
</dbReference>
<dbReference type="Pfam" id="PF11816">
    <property type="entry name" value="DUF3337"/>
    <property type="match status" value="1"/>
</dbReference>
<dbReference type="SMART" id="SM00320">
    <property type="entry name" value="WD40"/>
    <property type="match status" value="7"/>
</dbReference>
<dbReference type="CDD" id="cd17041">
    <property type="entry name" value="Ubl_WDR48"/>
    <property type="match status" value="1"/>
</dbReference>
<dbReference type="PANTHER" id="PTHR19862:SF14">
    <property type="entry name" value="WD REPEAT-CONTAINING PROTEIN 48"/>
    <property type="match status" value="1"/>
</dbReference>
<dbReference type="OrthoDB" id="2421129at2759"/>
<gene>
    <name evidence="6" type="ORF">PACTADRAFT_50826</name>
</gene>
<dbReference type="Gene3D" id="2.130.10.10">
    <property type="entry name" value="YVTN repeat-like/Quinoprotein amine dehydrogenase"/>
    <property type="match status" value="2"/>
</dbReference>
<evidence type="ECO:0000256" key="5">
    <source>
        <dbReference type="SAM" id="MobiDB-lite"/>
    </source>
</evidence>
<dbReference type="CDD" id="cd00200">
    <property type="entry name" value="WD40"/>
    <property type="match status" value="1"/>
</dbReference>
<evidence type="ECO:0000256" key="4">
    <source>
        <dbReference type="PROSITE-ProRule" id="PRU00221"/>
    </source>
</evidence>
<dbReference type="InterPro" id="IPR036322">
    <property type="entry name" value="WD40_repeat_dom_sf"/>
</dbReference>
<proteinExistence type="inferred from homology"/>
<dbReference type="SUPFAM" id="SSF50978">
    <property type="entry name" value="WD40 repeat-like"/>
    <property type="match status" value="1"/>
</dbReference>
<feature type="compositionally biased region" description="Gly residues" evidence="5">
    <location>
        <begin position="888"/>
        <end position="900"/>
    </location>
</feature>
<keyword evidence="2 4" id="KW-0853">WD repeat</keyword>
<dbReference type="AlphaFoldDB" id="A0A1E4TTC5"/>
<dbReference type="InterPro" id="IPR021772">
    <property type="entry name" value="WDR48/Bun107"/>
</dbReference>
<feature type="compositionally biased region" description="Polar residues" evidence="5">
    <location>
        <begin position="874"/>
        <end position="886"/>
    </location>
</feature>
<feature type="repeat" description="WD" evidence="4">
    <location>
        <begin position="25"/>
        <end position="57"/>
    </location>
</feature>
<dbReference type="InterPro" id="IPR019775">
    <property type="entry name" value="WD40_repeat_CS"/>
</dbReference>
<keyword evidence="3" id="KW-0677">Repeat</keyword>
<dbReference type="EMBL" id="KV454015">
    <property type="protein sequence ID" value="ODV94991.1"/>
    <property type="molecule type" value="Genomic_DNA"/>
</dbReference>
<evidence type="ECO:0000256" key="2">
    <source>
        <dbReference type="ARBA" id="ARBA00022574"/>
    </source>
</evidence>
<sequence>MSTINNGHRKPKRNITYILGPTQLHKGHFLGVISLQFNEATNTLYSGGRDGVVSTWNSHEDFDQNILGSGSKEDDYSNLNDFNTINEYVKSNYDNENELLFLEKQIRKGLNFYQPRFGNYSIDKNVQLHSDWINDIKLLNDNKSLVSCSSDLSIKLWDSTSTNEISTIGHHTDYVKCLAYNRMNPHQIISGGLDKTINLWDLNEKKSIYTLTDPNNERGSIYALSSINSMIASGGPEQKIKVFDTRLGGQKPIKTLLGHQGNIRSVILKNDYLLSGSADSTIRLWCLRTNRLLRTFDMHDSSIWCLECPENENNNSDMFNVFYSGDKNGLIIKTDLKNTNYGSNTADDSMITSKLNDNLGISTIIASDELSANDNDPRVSKNTTSAPSNGVLSLAFGDNSIWSSSAAITSSATINTNNSFIRRWGVPNSNKLLAYQSIKLAKNISLLNQDTNDNTNSVASSLNENQVSASGVSLKTNNLQHDDLYDLISHLSNDTSNYDLSTQLDDALSARGNSPNTIQNTQIDETVDNDDFEMFSSPFLSTSGGPCLEFISAVPLYDDDDNQAEPTDEEDFKIEIVHDLTQPNRIKSIPINDHPLQIINGQNGLIKHRLLNNRRIVVTMDTAGTIQLWDLIKCCVSETIDMEDLITNNINDEKLELQFDEVINNYQTNETLPMWCKVETKAGKLFITMDESTFSNTEIYLDQFLKFFPELETEYKSKTADDAAFEILKESTRVNLGRLVLKNLLSKFIKLEVIDDEIYREKKITELGGVPGKALLSKLASSTNIHSVVGSTTTGSTTPSAANSKQAVEEPKKEAGSLANTTSMEHQKPARPSPIGKKSSEELLAGSSSSLTTKKKFKLFGRKSSLSTSVTSSAGKNSAMTRPTANSGGSGTSVSGGSGGSDDSTGKNGIHSNNGNIGLSIEDSTAAVIQSLRQKYNTYPATKLQETELKIDNLESPFINLKNEKDILIIVNEIQSDGGKIELFHNKIFEYLSKEDKDNTSLRFFEKILPKWIGEAVLLNKYPEIQYNKINFVIDQYKNENPSTPQVPEMPPITKTSNRLNAASVLRIKKILNFIIDRFDYKPPEANETGFKPEEFIELLCQDQVLPLDMTLGTVKARIWKKNSDVVLYYRRKV</sequence>
<dbReference type="PANTHER" id="PTHR19862">
    <property type="entry name" value="WD REPEAT-CONTAINING PROTEIN 48"/>
    <property type="match status" value="1"/>
</dbReference>
<dbReference type="PROSITE" id="PS50294">
    <property type="entry name" value="WD_REPEATS_REGION"/>
    <property type="match status" value="4"/>
</dbReference>
<dbReference type="InterPro" id="IPR020472">
    <property type="entry name" value="WD40_PAC1"/>
</dbReference>
<keyword evidence="7" id="KW-1185">Reference proteome</keyword>
<name>A0A1E4TTC5_PACTA</name>
<evidence type="ECO:0000256" key="3">
    <source>
        <dbReference type="ARBA" id="ARBA00022737"/>
    </source>
</evidence>
<dbReference type="Proteomes" id="UP000094236">
    <property type="component" value="Unassembled WGS sequence"/>
</dbReference>
<comment type="similarity">
    <text evidence="1">Belongs to the WD repeat WDR48 family.</text>
</comment>
<evidence type="ECO:0000313" key="7">
    <source>
        <dbReference type="Proteomes" id="UP000094236"/>
    </source>
</evidence>
<evidence type="ECO:0000313" key="6">
    <source>
        <dbReference type="EMBL" id="ODV94991.1"/>
    </source>
</evidence>
<feature type="repeat" description="WD" evidence="4">
    <location>
        <begin position="168"/>
        <end position="210"/>
    </location>
</feature>